<reference evidence="3" key="1">
    <citation type="journal article" date="2013" name="Nat. Commun.">
        <title>Whole-genome sequencing of Oryza brachyantha reveals mechanisms underlying Oryza genome evolution.</title>
        <authorList>
            <person name="Chen J."/>
            <person name="Huang Q."/>
            <person name="Gao D."/>
            <person name="Wang J."/>
            <person name="Lang Y."/>
            <person name="Liu T."/>
            <person name="Li B."/>
            <person name="Bai Z."/>
            <person name="Luis Goicoechea J."/>
            <person name="Liang C."/>
            <person name="Chen C."/>
            <person name="Zhang W."/>
            <person name="Sun S."/>
            <person name="Liao Y."/>
            <person name="Zhang X."/>
            <person name="Yang L."/>
            <person name="Song C."/>
            <person name="Wang M."/>
            <person name="Shi J."/>
            <person name="Liu G."/>
            <person name="Liu J."/>
            <person name="Zhou H."/>
            <person name="Zhou W."/>
            <person name="Yu Q."/>
            <person name="An N."/>
            <person name="Chen Y."/>
            <person name="Cai Q."/>
            <person name="Wang B."/>
            <person name="Liu B."/>
            <person name="Min J."/>
            <person name="Huang Y."/>
            <person name="Wu H."/>
            <person name="Li Z."/>
            <person name="Zhang Y."/>
            <person name="Yin Y."/>
            <person name="Song W."/>
            <person name="Jiang J."/>
            <person name="Jackson S.A."/>
            <person name="Wing R.A."/>
            <person name="Wang J."/>
            <person name="Chen M."/>
        </authorList>
    </citation>
    <scope>NUCLEOTIDE SEQUENCE [LARGE SCALE GENOMIC DNA]</scope>
    <source>
        <strain evidence="3">cv. IRGC 101232</strain>
    </source>
</reference>
<name>J3N1T1_ORYBR</name>
<reference evidence="3" key="2">
    <citation type="submission" date="2013-04" db="UniProtKB">
        <authorList>
            <consortium name="EnsemblPlants"/>
        </authorList>
    </citation>
    <scope>IDENTIFICATION</scope>
</reference>
<sequence length="229" mass="25032">MHKLNMSSYPTITCEEALRRELEYRQKIERSHSHLLVGINRDHPLLKDVGSGSSPDFLTRNSALDSSIPSAQTCFVGSTMQRPPANWYPSKKKLKILQPPSQALQTPRPNLVPSFWCKICKVDCVTEFNFGAHIGGKKHKAKKLEILGNRNTGRPGTINQCAGNKNPGPNGNAGSGCRNNEPNVCSSNTARPHSDISSGSQTNRIIDNTNKGTSSYCDGISNSKPDQNC</sequence>
<dbReference type="PANTHER" id="PTHR47487:SF18">
    <property type="entry name" value="EXPRESSED PROTEIN"/>
    <property type="match status" value="1"/>
</dbReference>
<evidence type="ECO:0000259" key="2">
    <source>
        <dbReference type="Pfam" id="PF12874"/>
    </source>
</evidence>
<feature type="region of interest" description="Disordered" evidence="1">
    <location>
        <begin position="149"/>
        <end position="210"/>
    </location>
</feature>
<feature type="compositionally biased region" description="Low complexity" evidence="1">
    <location>
        <begin position="162"/>
        <end position="172"/>
    </location>
</feature>
<dbReference type="Pfam" id="PF12874">
    <property type="entry name" value="zf-met"/>
    <property type="match status" value="1"/>
</dbReference>
<evidence type="ECO:0000256" key="1">
    <source>
        <dbReference type="SAM" id="MobiDB-lite"/>
    </source>
</evidence>
<dbReference type="InterPro" id="IPR013087">
    <property type="entry name" value="Znf_C2H2_type"/>
</dbReference>
<evidence type="ECO:0000313" key="4">
    <source>
        <dbReference type="Proteomes" id="UP000006038"/>
    </source>
</evidence>
<evidence type="ECO:0000313" key="3">
    <source>
        <dbReference type="EnsemblPlants" id="OB10G14790.1"/>
    </source>
</evidence>
<dbReference type="Gramene" id="OB10G14790.1">
    <property type="protein sequence ID" value="OB10G14790.1"/>
    <property type="gene ID" value="OB10G14790"/>
</dbReference>
<dbReference type="PANTHER" id="PTHR47487">
    <property type="entry name" value="OS06G0651300 PROTEIN-RELATED"/>
    <property type="match status" value="1"/>
</dbReference>
<keyword evidence="4" id="KW-1185">Reference proteome</keyword>
<protein>
    <recommendedName>
        <fullName evidence="2">C2H2-type domain-containing protein</fullName>
    </recommendedName>
</protein>
<dbReference type="HOGENOM" id="CLU_075671_0_0_1"/>
<dbReference type="Gene3D" id="3.30.160.60">
    <property type="entry name" value="Classic Zinc Finger"/>
    <property type="match status" value="1"/>
</dbReference>
<dbReference type="AlphaFoldDB" id="J3N1T1"/>
<dbReference type="Proteomes" id="UP000006038">
    <property type="component" value="Chromosome 10"/>
</dbReference>
<organism evidence="3">
    <name type="scientific">Oryza brachyantha</name>
    <name type="common">malo sina</name>
    <dbReference type="NCBI Taxonomy" id="4533"/>
    <lineage>
        <taxon>Eukaryota</taxon>
        <taxon>Viridiplantae</taxon>
        <taxon>Streptophyta</taxon>
        <taxon>Embryophyta</taxon>
        <taxon>Tracheophyta</taxon>
        <taxon>Spermatophyta</taxon>
        <taxon>Magnoliopsida</taxon>
        <taxon>Liliopsida</taxon>
        <taxon>Poales</taxon>
        <taxon>Poaceae</taxon>
        <taxon>BOP clade</taxon>
        <taxon>Oryzoideae</taxon>
        <taxon>Oryzeae</taxon>
        <taxon>Oryzinae</taxon>
        <taxon>Oryza</taxon>
    </lineage>
</organism>
<dbReference type="SUPFAM" id="SSF57667">
    <property type="entry name" value="beta-beta-alpha zinc fingers"/>
    <property type="match status" value="1"/>
</dbReference>
<dbReference type="OMA" id="PSGMHKS"/>
<proteinExistence type="predicted"/>
<dbReference type="EnsemblPlants" id="OB10G14790.1">
    <property type="protein sequence ID" value="OB10G14790.1"/>
    <property type="gene ID" value="OB10G14790"/>
</dbReference>
<feature type="compositionally biased region" description="Polar residues" evidence="1">
    <location>
        <begin position="177"/>
        <end position="210"/>
    </location>
</feature>
<dbReference type="InterPro" id="IPR036236">
    <property type="entry name" value="Znf_C2H2_sf"/>
</dbReference>
<feature type="domain" description="C2H2-type" evidence="2">
    <location>
        <begin position="115"/>
        <end position="139"/>
    </location>
</feature>
<feature type="compositionally biased region" description="Polar residues" evidence="1">
    <location>
        <begin position="149"/>
        <end position="161"/>
    </location>
</feature>
<dbReference type="FunFam" id="3.30.160.60:FF:002543">
    <property type="entry name" value="LOC567465 protein"/>
    <property type="match status" value="1"/>
</dbReference>
<accession>J3N1T1</accession>
<dbReference type="eggNOG" id="ENOG502S7RZ">
    <property type="taxonomic scope" value="Eukaryota"/>
</dbReference>